<proteinExistence type="predicted"/>
<evidence type="ECO:0000256" key="1">
    <source>
        <dbReference type="SAM" id="Phobius"/>
    </source>
</evidence>
<name>A0A0E0WE19_HELPX</name>
<dbReference type="KEGG" id="hhq:HPSH169_04625"/>
<sequence length="36" mass="4484">MERFLTKKKNKDFMGGLALNFWGFKNAFWHFWVFKL</sequence>
<accession>A0A0E0WE19</accession>
<reference evidence="2 3" key="1">
    <citation type="submission" date="2012-04" db="EMBL/GenBank/DDBJ databases">
        <authorList>
            <person name="Kersulyte D."/>
            <person name="Cabrera L."/>
            <person name="Pacheco R."/>
            <person name="Herrera P."/>
            <person name="Rodriguez C."/>
            <person name="Gilman R.H."/>
            <person name="Berg D.E."/>
        </authorList>
    </citation>
    <scope>NUCLEOTIDE SEQUENCE [LARGE SCALE GENOMIC DNA]</scope>
    <source>
        <strain evidence="2 3">Shi169</strain>
    </source>
</reference>
<keyword evidence="1" id="KW-0472">Membrane</keyword>
<protein>
    <submittedName>
        <fullName evidence="2">Uncharacterized protein</fullName>
    </submittedName>
</protein>
<dbReference type="HOGENOM" id="CLU_219731_0_0_7"/>
<feature type="transmembrane region" description="Helical" evidence="1">
    <location>
        <begin position="12"/>
        <end position="32"/>
    </location>
</feature>
<keyword evidence="1" id="KW-1133">Transmembrane helix</keyword>
<dbReference type="EMBL" id="CP003473">
    <property type="protein sequence ID" value="AFH99610.1"/>
    <property type="molecule type" value="Genomic_DNA"/>
</dbReference>
<keyword evidence="1" id="KW-0812">Transmembrane</keyword>
<evidence type="ECO:0000313" key="2">
    <source>
        <dbReference type="EMBL" id="AFH99610.1"/>
    </source>
</evidence>
<dbReference type="AlphaFoldDB" id="A0A0E0WE19"/>
<dbReference type="Proteomes" id="UP000005007">
    <property type="component" value="Chromosome"/>
</dbReference>
<evidence type="ECO:0000313" key="3">
    <source>
        <dbReference type="Proteomes" id="UP000005007"/>
    </source>
</evidence>
<organism evidence="2 3">
    <name type="scientific">Helicobacter pylori Shi169</name>
    <dbReference type="NCBI Taxonomy" id="1163741"/>
    <lineage>
        <taxon>Bacteria</taxon>
        <taxon>Pseudomonadati</taxon>
        <taxon>Campylobacterota</taxon>
        <taxon>Epsilonproteobacteria</taxon>
        <taxon>Campylobacterales</taxon>
        <taxon>Helicobacteraceae</taxon>
        <taxon>Helicobacter</taxon>
    </lineage>
</organism>
<gene>
    <name evidence="2" type="ORF">HPSH169_04625</name>
</gene>